<comment type="caution">
    <text evidence="2">The sequence shown here is derived from an EMBL/GenBank/DDBJ whole genome shotgun (WGS) entry which is preliminary data.</text>
</comment>
<dbReference type="Proteomes" id="UP000054821">
    <property type="component" value="Unassembled WGS sequence"/>
</dbReference>
<dbReference type="AlphaFoldDB" id="A0A2P4ZU73"/>
<feature type="signal peptide" evidence="1">
    <location>
        <begin position="1"/>
        <end position="18"/>
    </location>
</feature>
<keyword evidence="3" id="KW-1185">Reference proteome</keyword>
<protein>
    <submittedName>
        <fullName evidence="2">Uncharacterized protein</fullName>
    </submittedName>
</protein>
<sequence>MKHQHLSLLALSATTVSAAPGIHLGEGIDSRNDCAHDNFLRCLIASPSIAIPFCSSSVNVLISLPTVTVTVTPTSFVTATHVTTDVETLTETSIELLTVTPTPIAVETLTSSPPEKREKRKACPAPNCIRALNPQPSSASHGCSCFSGSYLATASTFTSTVTAPAVTKTSQTLWRTEIFILIRGSAAALERAIRHIDLDLADFSFT</sequence>
<accession>A0A2P4ZU73</accession>
<dbReference type="RefSeq" id="XP_024406077.1">
    <property type="nucleotide sequence ID" value="XM_024549239.1"/>
</dbReference>
<evidence type="ECO:0000313" key="3">
    <source>
        <dbReference type="Proteomes" id="UP000054821"/>
    </source>
</evidence>
<evidence type="ECO:0000256" key="1">
    <source>
        <dbReference type="SAM" id="SignalP"/>
    </source>
</evidence>
<dbReference type="EMBL" id="JPDN02000009">
    <property type="protein sequence ID" value="PON27826.1"/>
    <property type="molecule type" value="Genomic_DNA"/>
</dbReference>
<dbReference type="GeneID" id="29988601"/>
<evidence type="ECO:0000313" key="2">
    <source>
        <dbReference type="EMBL" id="PON27826.1"/>
    </source>
</evidence>
<gene>
    <name evidence="2" type="ORF">TGAM01_v203593</name>
</gene>
<name>A0A2P4ZU73_9HYPO</name>
<proteinExistence type="predicted"/>
<organism evidence="2 3">
    <name type="scientific">Trichoderma gamsii</name>
    <dbReference type="NCBI Taxonomy" id="398673"/>
    <lineage>
        <taxon>Eukaryota</taxon>
        <taxon>Fungi</taxon>
        <taxon>Dikarya</taxon>
        <taxon>Ascomycota</taxon>
        <taxon>Pezizomycotina</taxon>
        <taxon>Sordariomycetes</taxon>
        <taxon>Hypocreomycetidae</taxon>
        <taxon>Hypocreales</taxon>
        <taxon>Hypocreaceae</taxon>
        <taxon>Trichoderma</taxon>
    </lineage>
</organism>
<reference evidence="2 3" key="1">
    <citation type="journal article" date="2016" name="Genome Announc.">
        <title>Draft Whole-Genome Sequence of Trichoderma gamsii T6085, a Promising Biocontrol Agent of Fusarium Head Blight on Wheat.</title>
        <authorList>
            <person name="Baroncelli R."/>
            <person name="Zapparata A."/>
            <person name="Piaggeschi G."/>
            <person name="Sarrocco S."/>
            <person name="Vannacci G."/>
        </authorList>
    </citation>
    <scope>NUCLEOTIDE SEQUENCE [LARGE SCALE GENOMIC DNA]</scope>
    <source>
        <strain evidence="2 3">T6085</strain>
    </source>
</reference>
<keyword evidence="1" id="KW-0732">Signal</keyword>
<feature type="chain" id="PRO_5015201634" evidence="1">
    <location>
        <begin position="19"/>
        <end position="206"/>
    </location>
</feature>